<keyword evidence="3 6" id="KW-0812">Transmembrane</keyword>
<dbReference type="PANTHER" id="PTHR30485">
    <property type="entry name" value="NI/FE-HYDROGENASE 1 B-TYPE CYTOCHROME SUBUNIT"/>
    <property type="match status" value="1"/>
</dbReference>
<dbReference type="InterPro" id="IPR011577">
    <property type="entry name" value="Cyt_b561_bac/Ni-Hgenase"/>
</dbReference>
<dbReference type="AlphaFoldDB" id="A0AAC9P7N5"/>
<dbReference type="PANTHER" id="PTHR30485:SF2">
    <property type="entry name" value="BLL0597 PROTEIN"/>
    <property type="match status" value="1"/>
</dbReference>
<evidence type="ECO:0000256" key="4">
    <source>
        <dbReference type="ARBA" id="ARBA00022989"/>
    </source>
</evidence>
<dbReference type="InterPro" id="IPR051542">
    <property type="entry name" value="Hydrogenase_cytochrome"/>
</dbReference>
<organism evidence="8 9">
    <name type="scientific">Granulibacter bethesdensis</name>
    <dbReference type="NCBI Taxonomy" id="364410"/>
    <lineage>
        <taxon>Bacteria</taxon>
        <taxon>Pseudomonadati</taxon>
        <taxon>Pseudomonadota</taxon>
        <taxon>Alphaproteobacteria</taxon>
        <taxon>Acetobacterales</taxon>
        <taxon>Acetobacteraceae</taxon>
        <taxon>Granulibacter</taxon>
    </lineage>
</organism>
<dbReference type="Pfam" id="PF01292">
    <property type="entry name" value="Ni_hydr_CYTB"/>
    <property type="match status" value="1"/>
</dbReference>
<evidence type="ECO:0000259" key="7">
    <source>
        <dbReference type="Pfam" id="PF01292"/>
    </source>
</evidence>
<dbReference type="Gene3D" id="1.20.950.20">
    <property type="entry name" value="Transmembrane di-heme cytochromes, Chain C"/>
    <property type="match status" value="1"/>
</dbReference>
<gene>
    <name evidence="8" type="ORF">GbCGDNIH9_0339</name>
</gene>
<dbReference type="SUPFAM" id="SSF81342">
    <property type="entry name" value="Transmembrane di-heme cytochromes"/>
    <property type="match status" value="1"/>
</dbReference>
<evidence type="ECO:0000256" key="3">
    <source>
        <dbReference type="ARBA" id="ARBA00022692"/>
    </source>
</evidence>
<evidence type="ECO:0000256" key="6">
    <source>
        <dbReference type="SAM" id="Phobius"/>
    </source>
</evidence>
<evidence type="ECO:0000256" key="1">
    <source>
        <dbReference type="ARBA" id="ARBA00004651"/>
    </source>
</evidence>
<reference evidence="9" key="1">
    <citation type="submission" date="2016-11" db="EMBL/GenBank/DDBJ databases">
        <title>Comparative genomic and phenotypic analysis of Granulibacter bethesdensis clinical isolates from patients with chronic granulomatous disease.</title>
        <authorList>
            <person name="Zarember K.A."/>
            <person name="Porcella S.F."/>
            <person name="Chu J."/>
            <person name="Ding L."/>
            <person name="Dahlstrom E."/>
            <person name="Barbian K."/>
            <person name="Martens C."/>
            <person name="Sykora L."/>
            <person name="Kramer S."/>
            <person name="Pettinato A.M."/>
            <person name="Hong H."/>
            <person name="Wald G."/>
            <person name="Berg L.J."/>
            <person name="Rogge L.S."/>
            <person name="Greenberg D.E."/>
            <person name="Falcone E.L."/>
            <person name="Neves J.F."/>
            <person name="Simoes M.J."/>
            <person name="Casal M."/>
            <person name="Rodriguez-Lopez F.C."/>
            <person name="Zelazny A."/>
            <person name="Gallin J.I."/>
            <person name="Holland S.M."/>
        </authorList>
    </citation>
    <scope>NUCLEOTIDE SEQUENCE [LARGE SCALE GENOMIC DNA]</scope>
    <source>
        <strain evidence="9">NIH9.1</strain>
    </source>
</reference>
<evidence type="ECO:0000313" key="9">
    <source>
        <dbReference type="Proteomes" id="UP000182373"/>
    </source>
</evidence>
<feature type="transmembrane region" description="Helical" evidence="6">
    <location>
        <begin position="155"/>
        <end position="178"/>
    </location>
</feature>
<name>A0AAC9P7N5_9PROT</name>
<feature type="transmembrane region" description="Helical" evidence="6">
    <location>
        <begin position="115"/>
        <end position="135"/>
    </location>
</feature>
<dbReference type="GO" id="GO:0022904">
    <property type="term" value="P:respiratory electron transport chain"/>
    <property type="evidence" value="ECO:0007669"/>
    <property type="project" value="InterPro"/>
</dbReference>
<dbReference type="GO" id="GO:0005886">
    <property type="term" value="C:plasma membrane"/>
    <property type="evidence" value="ECO:0007669"/>
    <property type="project" value="UniProtKB-SubCell"/>
</dbReference>
<dbReference type="GO" id="GO:0020037">
    <property type="term" value="F:heme binding"/>
    <property type="evidence" value="ECO:0007669"/>
    <property type="project" value="TreeGrafter"/>
</dbReference>
<feature type="transmembrane region" description="Helical" evidence="6">
    <location>
        <begin position="20"/>
        <end position="37"/>
    </location>
</feature>
<dbReference type="RefSeq" id="WP_081368782.1">
    <property type="nucleotide sequence ID" value="NZ_CP018191.1"/>
</dbReference>
<keyword evidence="4 6" id="KW-1133">Transmembrane helix</keyword>
<accession>A0AAC9P7N5</accession>
<feature type="transmembrane region" description="Helical" evidence="6">
    <location>
        <begin position="206"/>
        <end position="227"/>
    </location>
</feature>
<protein>
    <submittedName>
        <fullName evidence="8">Hydrogenase cytochrome b-type subunit-like protein</fullName>
    </submittedName>
</protein>
<dbReference type="Proteomes" id="UP000182373">
    <property type="component" value="Chromosome"/>
</dbReference>
<comment type="subcellular location">
    <subcellularLocation>
        <location evidence="1">Cell membrane</location>
        <topology evidence="1">Multi-pass membrane protein</topology>
    </subcellularLocation>
</comment>
<evidence type="ECO:0000256" key="2">
    <source>
        <dbReference type="ARBA" id="ARBA00022475"/>
    </source>
</evidence>
<evidence type="ECO:0000313" key="8">
    <source>
        <dbReference type="EMBL" id="APH53568.1"/>
    </source>
</evidence>
<dbReference type="EMBL" id="CP018191">
    <property type="protein sequence ID" value="APH53568.1"/>
    <property type="molecule type" value="Genomic_DNA"/>
</dbReference>
<feature type="domain" description="Cytochrome b561 bacterial/Ni-hydrogenase" evidence="7">
    <location>
        <begin position="13"/>
        <end position="193"/>
    </location>
</feature>
<keyword evidence="5 6" id="KW-0472">Membrane</keyword>
<proteinExistence type="predicted"/>
<dbReference type="GO" id="GO:0009055">
    <property type="term" value="F:electron transfer activity"/>
    <property type="evidence" value="ECO:0007669"/>
    <property type="project" value="InterPro"/>
</dbReference>
<keyword evidence="2" id="KW-1003">Cell membrane</keyword>
<evidence type="ECO:0000256" key="5">
    <source>
        <dbReference type="ARBA" id="ARBA00023136"/>
    </source>
</evidence>
<sequence length="232" mass="24827">MKSASGIRLSMRVWDAPLRLFHGASTLLAALLALSWVEGWPDIHRWTAETLLLLLLFRLGWGFAGSETARFNAFLVAPLSGVEKRETKRRTTTRLTAAGPGQATRTDFGHGAAGGWLILVMLLALSGACLTGLCASPSDPFFHLLPPEATANAAFAHRIALIVLGALFALHLLLLLIAGRISGENPLRQFISGKKRMPAATRTPKLAGPGMAALVFLCALLLTLLLLRQFGG</sequence>
<dbReference type="InterPro" id="IPR016174">
    <property type="entry name" value="Di-haem_cyt_TM"/>
</dbReference>